<feature type="non-terminal residue" evidence="2">
    <location>
        <position position="1"/>
    </location>
</feature>
<dbReference type="EMBL" id="OY731400">
    <property type="protein sequence ID" value="CAJ1938925.1"/>
    <property type="molecule type" value="Genomic_DNA"/>
</dbReference>
<sequence length="51" mass="5575">YYDRCGCRRDGVSCTVIDLHHASLGLCRSLGWVVVVIDVVFSPLLLPSILG</sequence>
<organism evidence="2 3">
    <name type="scientific">Sphenostylis stenocarpa</name>
    <dbReference type="NCBI Taxonomy" id="92480"/>
    <lineage>
        <taxon>Eukaryota</taxon>
        <taxon>Viridiplantae</taxon>
        <taxon>Streptophyta</taxon>
        <taxon>Embryophyta</taxon>
        <taxon>Tracheophyta</taxon>
        <taxon>Spermatophyta</taxon>
        <taxon>Magnoliopsida</taxon>
        <taxon>eudicotyledons</taxon>
        <taxon>Gunneridae</taxon>
        <taxon>Pentapetalae</taxon>
        <taxon>rosids</taxon>
        <taxon>fabids</taxon>
        <taxon>Fabales</taxon>
        <taxon>Fabaceae</taxon>
        <taxon>Papilionoideae</taxon>
        <taxon>50 kb inversion clade</taxon>
        <taxon>NPAAA clade</taxon>
        <taxon>indigoferoid/millettioid clade</taxon>
        <taxon>Phaseoleae</taxon>
        <taxon>Sphenostylis</taxon>
    </lineage>
</organism>
<evidence type="ECO:0000313" key="2">
    <source>
        <dbReference type="EMBL" id="CAJ1938925.1"/>
    </source>
</evidence>
<feature type="transmembrane region" description="Helical" evidence="1">
    <location>
        <begin position="29"/>
        <end position="50"/>
    </location>
</feature>
<dbReference type="Gramene" id="rna-AYBTSS11_LOCUS8862">
    <property type="protein sequence ID" value="CAJ1938925.1"/>
    <property type="gene ID" value="gene-AYBTSS11_LOCUS8862"/>
</dbReference>
<keyword evidence="1" id="KW-1133">Transmembrane helix</keyword>
<keyword evidence="3" id="KW-1185">Reference proteome</keyword>
<gene>
    <name evidence="2" type="ORF">AYBTSS11_LOCUS8862</name>
</gene>
<proteinExistence type="predicted"/>
<dbReference type="AlphaFoldDB" id="A0AA86SSQ7"/>
<evidence type="ECO:0000313" key="3">
    <source>
        <dbReference type="Proteomes" id="UP001189624"/>
    </source>
</evidence>
<protein>
    <submittedName>
        <fullName evidence="2">Uncharacterized protein</fullName>
    </submittedName>
</protein>
<keyword evidence="1" id="KW-0472">Membrane</keyword>
<keyword evidence="1" id="KW-0812">Transmembrane</keyword>
<name>A0AA86SSQ7_9FABA</name>
<evidence type="ECO:0000256" key="1">
    <source>
        <dbReference type="SAM" id="Phobius"/>
    </source>
</evidence>
<accession>A0AA86SSQ7</accession>
<reference evidence="2" key="1">
    <citation type="submission" date="2023-10" db="EMBL/GenBank/DDBJ databases">
        <authorList>
            <person name="Domelevo Entfellner J.-B."/>
        </authorList>
    </citation>
    <scope>NUCLEOTIDE SEQUENCE</scope>
</reference>
<dbReference type="Proteomes" id="UP001189624">
    <property type="component" value="Chromosome 3"/>
</dbReference>